<name>A0ABU6T1C8_9FABA</name>
<evidence type="ECO:0000313" key="2">
    <source>
        <dbReference type="Proteomes" id="UP001341840"/>
    </source>
</evidence>
<gene>
    <name evidence="1" type="ORF">PIB30_114410</name>
</gene>
<comment type="caution">
    <text evidence="1">The sequence shown here is derived from an EMBL/GenBank/DDBJ whole genome shotgun (WGS) entry which is preliminary data.</text>
</comment>
<sequence length="54" mass="6393">IGDSDDGCRSVIRRRLTDDRRARWMRTDLRWRSREEEIGGGWGRNKQIGGDMDE</sequence>
<feature type="non-terminal residue" evidence="1">
    <location>
        <position position="1"/>
    </location>
</feature>
<proteinExistence type="predicted"/>
<dbReference type="EMBL" id="JASCZI010070849">
    <property type="protein sequence ID" value="MED6142506.1"/>
    <property type="molecule type" value="Genomic_DNA"/>
</dbReference>
<evidence type="ECO:0000313" key="1">
    <source>
        <dbReference type="EMBL" id="MED6142506.1"/>
    </source>
</evidence>
<keyword evidence="2" id="KW-1185">Reference proteome</keyword>
<protein>
    <submittedName>
        <fullName evidence="1">Uncharacterized protein</fullName>
    </submittedName>
</protein>
<reference evidence="1 2" key="1">
    <citation type="journal article" date="2023" name="Plants (Basel)">
        <title>Bridging the Gap: Combining Genomics and Transcriptomics Approaches to Understand Stylosanthes scabra, an Orphan Legume from the Brazilian Caatinga.</title>
        <authorList>
            <person name="Ferreira-Neto J.R.C."/>
            <person name="da Silva M.D."/>
            <person name="Binneck E."/>
            <person name="de Melo N.F."/>
            <person name="da Silva R.H."/>
            <person name="de Melo A.L.T.M."/>
            <person name="Pandolfi V."/>
            <person name="Bustamante F.O."/>
            <person name="Brasileiro-Vidal A.C."/>
            <person name="Benko-Iseppon A.M."/>
        </authorList>
    </citation>
    <scope>NUCLEOTIDE SEQUENCE [LARGE SCALE GENOMIC DNA]</scope>
    <source>
        <tissue evidence="1">Leaves</tissue>
    </source>
</reference>
<dbReference type="Proteomes" id="UP001341840">
    <property type="component" value="Unassembled WGS sequence"/>
</dbReference>
<accession>A0ABU6T1C8</accession>
<organism evidence="1 2">
    <name type="scientific">Stylosanthes scabra</name>
    <dbReference type="NCBI Taxonomy" id="79078"/>
    <lineage>
        <taxon>Eukaryota</taxon>
        <taxon>Viridiplantae</taxon>
        <taxon>Streptophyta</taxon>
        <taxon>Embryophyta</taxon>
        <taxon>Tracheophyta</taxon>
        <taxon>Spermatophyta</taxon>
        <taxon>Magnoliopsida</taxon>
        <taxon>eudicotyledons</taxon>
        <taxon>Gunneridae</taxon>
        <taxon>Pentapetalae</taxon>
        <taxon>rosids</taxon>
        <taxon>fabids</taxon>
        <taxon>Fabales</taxon>
        <taxon>Fabaceae</taxon>
        <taxon>Papilionoideae</taxon>
        <taxon>50 kb inversion clade</taxon>
        <taxon>dalbergioids sensu lato</taxon>
        <taxon>Dalbergieae</taxon>
        <taxon>Pterocarpus clade</taxon>
        <taxon>Stylosanthes</taxon>
    </lineage>
</organism>